<dbReference type="GO" id="GO:0031625">
    <property type="term" value="F:ubiquitin protein ligase binding"/>
    <property type="evidence" value="ECO:0007669"/>
    <property type="project" value="TreeGrafter"/>
</dbReference>
<evidence type="ECO:0000313" key="4">
    <source>
        <dbReference type="Proteomes" id="UP001165063"/>
    </source>
</evidence>
<evidence type="ECO:0000259" key="2">
    <source>
        <dbReference type="SMART" id="SM01017"/>
    </source>
</evidence>
<organism evidence="3 4">
    <name type="scientific">Ambrosiozyma monospora</name>
    <name type="common">Yeast</name>
    <name type="synonym">Endomycopsis monosporus</name>
    <dbReference type="NCBI Taxonomy" id="43982"/>
    <lineage>
        <taxon>Eukaryota</taxon>
        <taxon>Fungi</taxon>
        <taxon>Dikarya</taxon>
        <taxon>Ascomycota</taxon>
        <taxon>Saccharomycotina</taxon>
        <taxon>Pichiomycetes</taxon>
        <taxon>Pichiales</taxon>
        <taxon>Pichiaceae</taxon>
        <taxon>Ambrosiozyma</taxon>
    </lineage>
</organism>
<evidence type="ECO:0000313" key="3">
    <source>
        <dbReference type="EMBL" id="GMG21394.1"/>
    </source>
</evidence>
<sequence>MFKFASGGGLSSLHPNLYDIRVQSPVKNCVIVKGSPEEASSVLLSGHVVFAIPEKITLKQIKLNLSGTYKLEFIEYLNSSSNATKVVKQEVPIMKCDWDNLLTSPEGFISQGTAQHNQRFPLHPELQTLLPSHSSGSIKTLNSLNKNKGKPITVEYSREEIPTGTTPFPQHKQHEQQVRFVLPAGNYSLPFQVVIPGNIPETIEGLKCGAVLYRFQSEMIGEKATKTHPKSTKYLRVLRLPLPTDDSLVEDCSMENCWPQKAEYEVRIPRKMVPIGGICKVHILVIPLLKGLSLGKISASISQYFVLKSGAKGDMFEDEKTIYKCDLPQVDMQSLRQDRWSLTAKLFIPNKFKQCSPDAILREDMLIIRHKLNLSVELVNPDGHVSLINSKLPMGLYVSGKDQILGRNAYIDSQGNVRFMKGDVPLFDSSMIAPSKGDITGTMVPPSSPPSLETHDPIATATSAANATSNPTTPGVETGEKHKHRHKGTLEVEPYDEDDIALADAANRTTNHQDEDDEQDLYNEEYLPSYKDSGKDILFTPELLSGAQTPVAGAMSPTGSMFFGGLASPGIVGGLGGWMSPGGAGMVSPFGGSGMASGFVDMGPRGSNTPVGAGGPEDGGDPSYFDMVPINDNKSSDNDANIDRPGNSGSFSPALQFLSRVNSRGQSEIGSGLQSPVFDESLNKVPSYNEVYDNDDDHTVFFIEPSPLYESATTGLKAAVKAGAHGAHHKQEPKLSNKQFADYLMTRVLQSQVQHNFNFNIQPDNNSQIPI</sequence>
<reference evidence="3" key="1">
    <citation type="submission" date="2023-04" db="EMBL/GenBank/DDBJ databases">
        <title>Ambrosiozyma monospora NBRC 1965.</title>
        <authorList>
            <person name="Ichikawa N."/>
            <person name="Sato H."/>
            <person name="Tonouchi N."/>
        </authorList>
    </citation>
    <scope>NUCLEOTIDE SEQUENCE</scope>
    <source>
        <strain evidence="3">NBRC 1965</strain>
    </source>
</reference>
<dbReference type="GO" id="GO:0030674">
    <property type="term" value="F:protein-macromolecule adaptor activity"/>
    <property type="evidence" value="ECO:0007669"/>
    <property type="project" value="TreeGrafter"/>
</dbReference>
<dbReference type="PANTHER" id="PTHR11188">
    <property type="entry name" value="ARRESTIN DOMAIN CONTAINING PROTEIN"/>
    <property type="match status" value="1"/>
</dbReference>
<dbReference type="InterPro" id="IPR011022">
    <property type="entry name" value="Arrestin_C-like"/>
</dbReference>
<dbReference type="InterPro" id="IPR014752">
    <property type="entry name" value="Arrestin-like_C"/>
</dbReference>
<dbReference type="InterPro" id="IPR050357">
    <property type="entry name" value="Arrestin_domain-protein"/>
</dbReference>
<comment type="caution">
    <text evidence="3">The sequence shown here is derived from an EMBL/GenBank/DDBJ whole genome shotgun (WGS) entry which is preliminary data.</text>
</comment>
<protein>
    <submittedName>
        <fullName evidence="3">Unnamed protein product</fullName>
    </submittedName>
</protein>
<accession>A0A9W6YUH3</accession>
<proteinExistence type="predicted"/>
<evidence type="ECO:0000256" key="1">
    <source>
        <dbReference type="SAM" id="MobiDB-lite"/>
    </source>
</evidence>
<name>A0A9W6YUH3_AMBMO</name>
<dbReference type="OrthoDB" id="2333384at2759"/>
<dbReference type="Proteomes" id="UP001165063">
    <property type="component" value="Unassembled WGS sequence"/>
</dbReference>
<gene>
    <name evidence="3" type="ORF">Amon01_000196100</name>
</gene>
<dbReference type="GO" id="GO:0005886">
    <property type="term" value="C:plasma membrane"/>
    <property type="evidence" value="ECO:0007669"/>
    <property type="project" value="TreeGrafter"/>
</dbReference>
<feature type="region of interest" description="Disordered" evidence="1">
    <location>
        <begin position="463"/>
        <end position="487"/>
    </location>
</feature>
<dbReference type="SMART" id="SM01017">
    <property type="entry name" value="Arrestin_C"/>
    <property type="match status" value="1"/>
</dbReference>
<dbReference type="PANTHER" id="PTHR11188:SF17">
    <property type="entry name" value="FI21816P1"/>
    <property type="match status" value="1"/>
</dbReference>
<feature type="domain" description="Arrestin C-terminal-like" evidence="2">
    <location>
        <begin position="258"/>
        <end position="401"/>
    </location>
</feature>
<dbReference type="AlphaFoldDB" id="A0A9W6YUH3"/>
<dbReference type="GO" id="GO:0005829">
    <property type="term" value="C:cytosol"/>
    <property type="evidence" value="ECO:0007669"/>
    <property type="project" value="TreeGrafter"/>
</dbReference>
<dbReference type="Gene3D" id="2.60.40.640">
    <property type="match status" value="1"/>
</dbReference>
<feature type="compositionally biased region" description="Low complexity" evidence="1">
    <location>
        <begin position="463"/>
        <end position="474"/>
    </location>
</feature>
<dbReference type="GO" id="GO:0070086">
    <property type="term" value="P:ubiquitin-dependent endocytosis"/>
    <property type="evidence" value="ECO:0007669"/>
    <property type="project" value="TreeGrafter"/>
</dbReference>
<dbReference type="EMBL" id="BSXU01000650">
    <property type="protein sequence ID" value="GMG21394.1"/>
    <property type="molecule type" value="Genomic_DNA"/>
</dbReference>
<dbReference type="Pfam" id="PF02752">
    <property type="entry name" value="Arrestin_C"/>
    <property type="match status" value="1"/>
</dbReference>
<keyword evidence="4" id="KW-1185">Reference proteome</keyword>